<evidence type="ECO:0000313" key="1">
    <source>
        <dbReference type="EMBL" id="RVW36931.1"/>
    </source>
</evidence>
<dbReference type="EMBL" id="QGNW01001553">
    <property type="protein sequence ID" value="RVW36931.1"/>
    <property type="molecule type" value="Genomic_DNA"/>
</dbReference>
<evidence type="ECO:0000313" key="2">
    <source>
        <dbReference type="Proteomes" id="UP000288805"/>
    </source>
</evidence>
<organism evidence="1 2">
    <name type="scientific">Vitis vinifera</name>
    <name type="common">Grape</name>
    <dbReference type="NCBI Taxonomy" id="29760"/>
    <lineage>
        <taxon>Eukaryota</taxon>
        <taxon>Viridiplantae</taxon>
        <taxon>Streptophyta</taxon>
        <taxon>Embryophyta</taxon>
        <taxon>Tracheophyta</taxon>
        <taxon>Spermatophyta</taxon>
        <taxon>Magnoliopsida</taxon>
        <taxon>eudicotyledons</taxon>
        <taxon>Gunneridae</taxon>
        <taxon>Pentapetalae</taxon>
        <taxon>rosids</taxon>
        <taxon>Vitales</taxon>
        <taxon>Vitaceae</taxon>
        <taxon>Viteae</taxon>
        <taxon>Vitis</taxon>
    </lineage>
</organism>
<gene>
    <name evidence="1" type="ORF">CK203_094917</name>
</gene>
<dbReference type="AlphaFoldDB" id="A0A438DNA0"/>
<dbReference type="Proteomes" id="UP000288805">
    <property type="component" value="Unassembled WGS sequence"/>
</dbReference>
<name>A0A438DNA0_VITVI</name>
<protein>
    <submittedName>
        <fullName evidence="1">Uncharacterized protein</fullName>
    </submittedName>
</protein>
<reference evidence="1 2" key="1">
    <citation type="journal article" date="2018" name="PLoS Genet.">
        <title>Population sequencing reveals clonal diversity and ancestral inbreeding in the grapevine cultivar Chardonnay.</title>
        <authorList>
            <person name="Roach M.J."/>
            <person name="Johnson D.L."/>
            <person name="Bohlmann J."/>
            <person name="van Vuuren H.J."/>
            <person name="Jones S.J."/>
            <person name="Pretorius I.S."/>
            <person name="Schmidt S.A."/>
            <person name="Borneman A.R."/>
        </authorList>
    </citation>
    <scope>NUCLEOTIDE SEQUENCE [LARGE SCALE GENOMIC DNA]</scope>
    <source>
        <strain evidence="2">cv. Chardonnay</strain>
        <tissue evidence="1">Leaf</tissue>
    </source>
</reference>
<sequence>MGEEAPSWLESWYLGPFLFDDALDGTSVNSCYIKSLLTSCRRGLSESEINFLKENKDLQTKILQSGTIPESVLGEEDIHS</sequence>
<comment type="caution">
    <text evidence="1">The sequence shown here is derived from an EMBL/GenBank/DDBJ whole genome shotgun (WGS) entry which is preliminary data.</text>
</comment>
<accession>A0A438DNA0</accession>
<proteinExistence type="predicted"/>